<name>A0ACB9W3W5_CHAAC</name>
<feature type="non-terminal residue" evidence="1">
    <location>
        <position position="1"/>
    </location>
</feature>
<dbReference type="EMBL" id="CM043803">
    <property type="protein sequence ID" value="KAI4807702.1"/>
    <property type="molecule type" value="Genomic_DNA"/>
</dbReference>
<organism evidence="1 2">
    <name type="scientific">Chaenocephalus aceratus</name>
    <name type="common">Blackfin icefish</name>
    <name type="synonym">Chaenichthys aceratus</name>
    <dbReference type="NCBI Taxonomy" id="36190"/>
    <lineage>
        <taxon>Eukaryota</taxon>
        <taxon>Metazoa</taxon>
        <taxon>Chordata</taxon>
        <taxon>Craniata</taxon>
        <taxon>Vertebrata</taxon>
        <taxon>Euteleostomi</taxon>
        <taxon>Actinopterygii</taxon>
        <taxon>Neopterygii</taxon>
        <taxon>Teleostei</taxon>
        <taxon>Neoteleostei</taxon>
        <taxon>Acanthomorphata</taxon>
        <taxon>Eupercaria</taxon>
        <taxon>Perciformes</taxon>
        <taxon>Notothenioidei</taxon>
        <taxon>Channichthyidae</taxon>
        <taxon>Chaenocephalus</taxon>
    </lineage>
</organism>
<gene>
    <name evidence="1" type="ORF">KUCAC02_027493</name>
</gene>
<proteinExistence type="predicted"/>
<dbReference type="Proteomes" id="UP001057452">
    <property type="component" value="Chromosome 19"/>
</dbReference>
<evidence type="ECO:0000313" key="1">
    <source>
        <dbReference type="EMBL" id="KAI4807702.1"/>
    </source>
</evidence>
<protein>
    <submittedName>
        <fullName evidence="1">Uncharacterized protein</fullName>
    </submittedName>
</protein>
<comment type="caution">
    <text evidence="1">The sequence shown here is derived from an EMBL/GenBank/DDBJ whole genome shotgun (WGS) entry which is preliminary data.</text>
</comment>
<evidence type="ECO:0000313" key="2">
    <source>
        <dbReference type="Proteomes" id="UP001057452"/>
    </source>
</evidence>
<accession>A0ACB9W3W5</accession>
<feature type="non-terminal residue" evidence="1">
    <location>
        <position position="62"/>
    </location>
</feature>
<sequence>EVGQGAPQRSTTQTATLCVCFIHAMYKSHSECPRLQHRAWHLTGEGYSLLVSLHWQTSHVVG</sequence>
<keyword evidence="2" id="KW-1185">Reference proteome</keyword>
<reference evidence="1" key="1">
    <citation type="submission" date="2022-05" db="EMBL/GenBank/DDBJ databases">
        <title>Chromosome-level genome of Chaenocephalus aceratus.</title>
        <authorList>
            <person name="Park H."/>
        </authorList>
    </citation>
    <scope>NUCLEOTIDE SEQUENCE</scope>
    <source>
        <strain evidence="1">KU_202001</strain>
    </source>
</reference>